<dbReference type="SUPFAM" id="SSF51735">
    <property type="entry name" value="NAD(P)-binding Rossmann-fold domains"/>
    <property type="match status" value="1"/>
</dbReference>
<dbReference type="InterPro" id="IPR036291">
    <property type="entry name" value="NAD(P)-bd_dom_sf"/>
</dbReference>
<dbReference type="PRINTS" id="PR00081">
    <property type="entry name" value="GDHRDH"/>
</dbReference>
<dbReference type="EMBL" id="LYDR01000130">
    <property type="protein sequence ID" value="ODA29415.1"/>
    <property type="molecule type" value="Genomic_DNA"/>
</dbReference>
<evidence type="ECO:0000313" key="4">
    <source>
        <dbReference type="Proteomes" id="UP000094828"/>
    </source>
</evidence>
<dbReference type="PANTHER" id="PTHR43639">
    <property type="entry name" value="OXIDOREDUCTASE, SHORT-CHAIN DEHYDROGENASE/REDUCTASE FAMILY (AFU_ORTHOLOGUE AFUA_5G02870)"/>
    <property type="match status" value="1"/>
</dbReference>
<dbReference type="Gene3D" id="3.40.50.720">
    <property type="entry name" value="NAD(P)-binding Rossmann-like Domain"/>
    <property type="match status" value="1"/>
</dbReference>
<keyword evidence="4" id="KW-1185">Reference proteome</keyword>
<dbReference type="GO" id="GO:0016491">
    <property type="term" value="F:oxidoreductase activity"/>
    <property type="evidence" value="ECO:0007669"/>
    <property type="project" value="UniProtKB-KW"/>
</dbReference>
<evidence type="ECO:0000313" key="3">
    <source>
        <dbReference type="EMBL" id="ODA29415.1"/>
    </source>
</evidence>
<accession>A0A1C3E833</accession>
<dbReference type="PANTHER" id="PTHR43639:SF1">
    <property type="entry name" value="SHORT-CHAIN DEHYDROGENASE_REDUCTASE FAMILY PROTEIN"/>
    <property type="match status" value="1"/>
</dbReference>
<keyword evidence="2" id="KW-0560">Oxidoreductase</keyword>
<dbReference type="Pfam" id="PF13561">
    <property type="entry name" value="adh_short_C2"/>
    <property type="match status" value="1"/>
</dbReference>
<dbReference type="InterPro" id="IPR002347">
    <property type="entry name" value="SDR_fam"/>
</dbReference>
<evidence type="ECO:0000256" key="2">
    <source>
        <dbReference type="ARBA" id="ARBA00023002"/>
    </source>
</evidence>
<dbReference type="AlphaFoldDB" id="A0A1C3E833"/>
<dbReference type="RefSeq" id="WP_068849898.1">
    <property type="nucleotide sequence ID" value="NZ_LYDR01000130.1"/>
</dbReference>
<dbReference type="STRING" id="1841610.A6X21_08985"/>
<protein>
    <submittedName>
        <fullName evidence="3">Short-chain dehydrogenase</fullName>
    </submittedName>
</protein>
<comment type="caution">
    <text evidence="3">The sequence shown here is derived from an EMBL/GenBank/DDBJ whole genome shotgun (WGS) entry which is preliminary data.</text>
</comment>
<reference evidence="3 4" key="1">
    <citation type="submission" date="2016-05" db="EMBL/GenBank/DDBJ databases">
        <title>Genomic and physiological characterization of Planctopirus sp. isolated from fresh water lake.</title>
        <authorList>
            <person name="Subhash Y."/>
            <person name="Ramana C."/>
        </authorList>
    </citation>
    <scope>NUCLEOTIDE SEQUENCE [LARGE SCALE GENOMIC DNA]</scope>
    <source>
        <strain evidence="3 4">JC280</strain>
    </source>
</reference>
<organism evidence="3 4">
    <name type="scientific">Planctopirus hydrillae</name>
    <dbReference type="NCBI Taxonomy" id="1841610"/>
    <lineage>
        <taxon>Bacteria</taxon>
        <taxon>Pseudomonadati</taxon>
        <taxon>Planctomycetota</taxon>
        <taxon>Planctomycetia</taxon>
        <taxon>Planctomycetales</taxon>
        <taxon>Planctomycetaceae</taxon>
        <taxon>Planctopirus</taxon>
    </lineage>
</organism>
<evidence type="ECO:0000256" key="1">
    <source>
        <dbReference type="ARBA" id="ARBA00006484"/>
    </source>
</evidence>
<dbReference type="Proteomes" id="UP000094828">
    <property type="component" value="Unassembled WGS sequence"/>
</dbReference>
<gene>
    <name evidence="3" type="ORF">A6X21_08985</name>
</gene>
<dbReference type="PRINTS" id="PR00080">
    <property type="entry name" value="SDRFAMILY"/>
</dbReference>
<comment type="similarity">
    <text evidence="1">Belongs to the short-chain dehydrogenases/reductases (SDR) family.</text>
</comment>
<proteinExistence type="inferred from homology"/>
<name>A0A1C3E833_9PLAN</name>
<dbReference type="OrthoDB" id="9803333at2"/>
<sequence length="262" mass="28688">MNLQNRVVLITGGRRLGAHLAKLLAERGSQIVMTWYQNEQAVREALATCEKAGVRTCSIQADLRQLQDNRRVVAQVVEQFGRIDILVNLTSIYTRTPFASLEPSAFDDMLDSNLRAPYYTATEVAKQMLSQPWIESPSGYPLRGKIIHFTDWALDRPYRDYLPYLAAKGGLAAFTKALAVELAPSITVNAIAPGTVLPPPGLSEESLDAIRKSGALEQIGAPADVNNAVLYLLEGTDFVTGETLRVDGGRFLGPPEQNSPDF</sequence>